<comment type="similarity">
    <text evidence="3">Belongs to the acyl carrier protein (ACP) family.</text>
</comment>
<keyword evidence="3" id="KW-0963">Cytoplasm</keyword>
<organism evidence="7 8">
    <name type="scientific">Paraburkholderia unamae</name>
    <dbReference type="NCBI Taxonomy" id="219649"/>
    <lineage>
        <taxon>Bacteria</taxon>
        <taxon>Pseudomonadati</taxon>
        <taxon>Pseudomonadota</taxon>
        <taxon>Betaproteobacteria</taxon>
        <taxon>Burkholderiales</taxon>
        <taxon>Burkholderiaceae</taxon>
        <taxon>Paraburkholderia</taxon>
    </lineage>
</organism>
<sequence>MIEVKSNVAEKIREILATQYCTTVDELRDDTRLVEELGGDSLDRIELVMAVEDEYDIEIPDEDLDKFTTVQSIIEYVQSKV</sequence>
<reference evidence="7 8" key="1">
    <citation type="submission" date="2018-05" db="EMBL/GenBank/DDBJ databases">
        <title>Genomic Encyclopedia of Type Strains, Phase IV (KMG-V): Genome sequencing to study the core and pangenomes of soil and plant-associated prokaryotes.</title>
        <authorList>
            <person name="Whitman W."/>
        </authorList>
    </citation>
    <scope>NUCLEOTIDE SEQUENCE [LARGE SCALE GENOMIC DNA]</scope>
    <source>
        <strain evidence="7 8">SCZa-39</strain>
    </source>
</reference>
<dbReference type="RefSeq" id="WP_116614996.1">
    <property type="nucleotide sequence ID" value="NZ_QEOB01000042.1"/>
</dbReference>
<feature type="modified residue" description="O-(pantetheine 4'-phosphoryl)serine" evidence="3">
    <location>
        <position position="41"/>
    </location>
</feature>
<evidence type="ECO:0000256" key="5">
    <source>
        <dbReference type="RuleBase" id="RU003545"/>
    </source>
</evidence>
<comment type="function">
    <text evidence="3 5">Carrier of the growing fatty acid chain in fatty acid biosynthesis.</text>
</comment>
<evidence type="ECO:0000313" key="8">
    <source>
        <dbReference type="Proteomes" id="UP000245712"/>
    </source>
</evidence>
<dbReference type="Gene3D" id="1.10.1200.10">
    <property type="entry name" value="ACP-like"/>
    <property type="match status" value="1"/>
</dbReference>
<evidence type="ECO:0000259" key="6">
    <source>
        <dbReference type="PROSITE" id="PS50075"/>
    </source>
</evidence>
<comment type="caution">
    <text evidence="7">The sequence shown here is derived from an EMBL/GenBank/DDBJ whole genome shotgun (WGS) entry which is preliminary data.</text>
</comment>
<dbReference type="Pfam" id="PF00550">
    <property type="entry name" value="PP-binding"/>
    <property type="match status" value="1"/>
</dbReference>
<name>A0ABX5KAQ0_9BURK</name>
<gene>
    <name evidence="3" type="primary">acpP</name>
    <name evidence="7" type="ORF">C7402_14265</name>
</gene>
<dbReference type="InterPro" id="IPR003231">
    <property type="entry name" value="ACP"/>
</dbReference>
<keyword evidence="8" id="KW-1185">Reference proteome</keyword>
<dbReference type="SUPFAM" id="SSF47336">
    <property type="entry name" value="ACP-like"/>
    <property type="match status" value="1"/>
</dbReference>
<comment type="subcellular location">
    <subcellularLocation>
        <location evidence="3">Cytoplasm</location>
    </subcellularLocation>
</comment>
<dbReference type="Proteomes" id="UP000245712">
    <property type="component" value="Unassembled WGS sequence"/>
</dbReference>
<feature type="domain" description="Carrier" evidence="6">
    <location>
        <begin position="6"/>
        <end position="81"/>
    </location>
</feature>
<dbReference type="InterPro" id="IPR036736">
    <property type="entry name" value="ACP-like_sf"/>
</dbReference>
<protein>
    <recommendedName>
        <fullName evidence="3 4">Acyl carrier protein</fullName>
        <shortName evidence="3">ACP</shortName>
    </recommendedName>
</protein>
<keyword evidence="3" id="KW-0444">Lipid biosynthesis</keyword>
<proteinExistence type="inferred from homology"/>
<keyword evidence="3" id="KW-0443">Lipid metabolism</keyword>
<keyword evidence="2 3" id="KW-0597">Phosphoprotein</keyword>
<evidence type="ECO:0000256" key="1">
    <source>
        <dbReference type="ARBA" id="ARBA00022450"/>
    </source>
</evidence>
<dbReference type="EMBL" id="QEOB01000042">
    <property type="protein sequence ID" value="PVX61272.1"/>
    <property type="molecule type" value="Genomic_DNA"/>
</dbReference>
<dbReference type="PANTHER" id="PTHR20863">
    <property type="entry name" value="ACYL CARRIER PROTEIN"/>
    <property type="match status" value="1"/>
</dbReference>
<evidence type="ECO:0000256" key="3">
    <source>
        <dbReference type="HAMAP-Rule" id="MF_01217"/>
    </source>
</evidence>
<comment type="PTM">
    <text evidence="3">4'-phosphopantetheine is transferred from CoA to a specific serine of apo-ACP by AcpS. This modification is essential for activity because fatty acids are bound in thioester linkage to the sulfhydryl of the prosthetic group.</text>
</comment>
<keyword evidence="3" id="KW-0275">Fatty acid biosynthesis</keyword>
<evidence type="ECO:0000256" key="2">
    <source>
        <dbReference type="ARBA" id="ARBA00022553"/>
    </source>
</evidence>
<comment type="pathway">
    <text evidence="3 5">Lipid metabolism; fatty acid biosynthesis.</text>
</comment>
<evidence type="ECO:0000256" key="4">
    <source>
        <dbReference type="NCBIfam" id="TIGR00517"/>
    </source>
</evidence>
<keyword evidence="1 3" id="KW-0596">Phosphopantetheine</keyword>
<comment type="PTM">
    <text evidence="5">4'-phosphopantetheine is transferred from CoA to a specific serine of apo-ACP by acpS.</text>
</comment>
<dbReference type="HAMAP" id="MF_01217">
    <property type="entry name" value="Acyl_carrier"/>
    <property type="match status" value="1"/>
</dbReference>
<dbReference type="PANTHER" id="PTHR20863:SF76">
    <property type="entry name" value="CARRIER DOMAIN-CONTAINING PROTEIN"/>
    <property type="match status" value="1"/>
</dbReference>
<dbReference type="InterPro" id="IPR009081">
    <property type="entry name" value="PP-bd_ACP"/>
</dbReference>
<dbReference type="PROSITE" id="PS50075">
    <property type="entry name" value="CARRIER"/>
    <property type="match status" value="1"/>
</dbReference>
<dbReference type="NCBIfam" id="TIGR00517">
    <property type="entry name" value="acyl_carrier"/>
    <property type="match status" value="1"/>
</dbReference>
<evidence type="ECO:0000313" key="7">
    <source>
        <dbReference type="EMBL" id="PVX61272.1"/>
    </source>
</evidence>
<accession>A0ABX5KAQ0</accession>
<keyword evidence="3" id="KW-0276">Fatty acid metabolism</keyword>
<dbReference type="NCBIfam" id="NF002148">
    <property type="entry name" value="PRK00982.1-2"/>
    <property type="match status" value="1"/>
</dbReference>